<comment type="caution">
    <text evidence="1">The sequence shown here is derived from an EMBL/GenBank/DDBJ whole genome shotgun (WGS) entry which is preliminary data.</text>
</comment>
<dbReference type="AlphaFoldDB" id="A0A7J5Q037"/>
<dbReference type="EMBL" id="WDED01000006">
    <property type="protein sequence ID" value="KAB6149023.1"/>
    <property type="molecule type" value="Genomic_DNA"/>
</dbReference>
<organism evidence="1 2">
    <name type="scientific">Bacteroides xylanisolvens</name>
    <dbReference type="NCBI Taxonomy" id="371601"/>
    <lineage>
        <taxon>Bacteria</taxon>
        <taxon>Pseudomonadati</taxon>
        <taxon>Bacteroidota</taxon>
        <taxon>Bacteroidia</taxon>
        <taxon>Bacteroidales</taxon>
        <taxon>Bacteroidaceae</taxon>
        <taxon>Bacteroides</taxon>
    </lineage>
</organism>
<sequence>MKNIIFVFKCLVVGLVLSACEKEAYKPADIEPTLTYRLYNPVYTSKLTDEAYEMYVYREVPQLTIYGAPEYAQCSVETILNYVDTSNEQVYQFSFDRIVGVDDAASPILHHYVVMSYKDRTPKTDPLTGELFYLESSMTITDSNGGLISKYENIGILERTRYLDDTN</sequence>
<protein>
    <submittedName>
        <fullName evidence="1">Uncharacterized protein</fullName>
    </submittedName>
</protein>
<accession>A0A7J5Q037</accession>
<evidence type="ECO:0000313" key="2">
    <source>
        <dbReference type="Proteomes" id="UP000434604"/>
    </source>
</evidence>
<dbReference type="PROSITE" id="PS51257">
    <property type="entry name" value="PROKAR_LIPOPROTEIN"/>
    <property type="match status" value="1"/>
</dbReference>
<evidence type="ECO:0000313" key="1">
    <source>
        <dbReference type="EMBL" id="KAB6149023.1"/>
    </source>
</evidence>
<name>A0A7J5Q037_9BACE</name>
<dbReference type="Proteomes" id="UP000434604">
    <property type="component" value="Unassembled WGS sequence"/>
</dbReference>
<dbReference type="RefSeq" id="WP_151934331.1">
    <property type="nucleotide sequence ID" value="NZ_WDED01000006.1"/>
</dbReference>
<reference evidence="1 2" key="1">
    <citation type="journal article" date="2019" name="Nat. Med.">
        <title>A library of human gut bacterial isolates paired with longitudinal multiomics data enables mechanistic microbiome research.</title>
        <authorList>
            <person name="Poyet M."/>
            <person name="Groussin M."/>
            <person name="Gibbons S.M."/>
            <person name="Avila-Pacheco J."/>
            <person name="Jiang X."/>
            <person name="Kearney S.M."/>
            <person name="Perrotta A.R."/>
            <person name="Berdy B."/>
            <person name="Zhao S."/>
            <person name="Lieberman T.D."/>
            <person name="Swanson P.K."/>
            <person name="Smith M."/>
            <person name="Roesemann S."/>
            <person name="Alexander J.E."/>
            <person name="Rich S.A."/>
            <person name="Livny J."/>
            <person name="Vlamakis H."/>
            <person name="Clish C."/>
            <person name="Bullock K."/>
            <person name="Deik A."/>
            <person name="Scott J."/>
            <person name="Pierce K.A."/>
            <person name="Xavier R.J."/>
            <person name="Alm E.J."/>
        </authorList>
    </citation>
    <scope>NUCLEOTIDE SEQUENCE [LARGE SCALE GENOMIC DNA]</scope>
    <source>
        <strain evidence="1 2">BIOML-A58</strain>
    </source>
</reference>
<proteinExistence type="predicted"/>
<gene>
    <name evidence="1" type="ORF">GA398_05805</name>
</gene>